<sequence>VRTLLNIFGRSGVFVTRGPLWLGVTERFRQPFGVFCHDRTGFLAVFGLNRTLKTKKKPAD</sequence>
<dbReference type="AlphaFoldDB" id="W1XK16"/>
<evidence type="ECO:0000313" key="1">
    <source>
        <dbReference type="EMBL" id="ETJ30476.1"/>
    </source>
</evidence>
<gene>
    <name evidence="1" type="ORF">Q604_UNBC15002G0001</name>
</gene>
<organism evidence="1">
    <name type="scientific">human gut metagenome</name>
    <dbReference type="NCBI Taxonomy" id="408170"/>
    <lineage>
        <taxon>unclassified sequences</taxon>
        <taxon>metagenomes</taxon>
        <taxon>organismal metagenomes</taxon>
    </lineage>
</organism>
<dbReference type="EMBL" id="AZMM01015002">
    <property type="protein sequence ID" value="ETJ30476.1"/>
    <property type="molecule type" value="Genomic_DNA"/>
</dbReference>
<reference evidence="1" key="1">
    <citation type="submission" date="2013-12" db="EMBL/GenBank/DDBJ databases">
        <title>A Varibaculum cambriense genome reconstructed from a premature infant gut community with otherwise low bacterial novelty that shifts toward anaerobic metabolism during the third week of life.</title>
        <authorList>
            <person name="Brown C.T."/>
            <person name="Sharon I."/>
            <person name="Thomas B.C."/>
            <person name="Castelle C.J."/>
            <person name="Morowitz M.J."/>
            <person name="Banfield J.F."/>
        </authorList>
    </citation>
    <scope>NUCLEOTIDE SEQUENCE</scope>
</reference>
<comment type="caution">
    <text evidence="1">The sequence shown here is derived from an EMBL/GenBank/DDBJ whole genome shotgun (WGS) entry which is preliminary data.</text>
</comment>
<accession>W1XK16</accession>
<protein>
    <submittedName>
        <fullName evidence="1">Uncharacterized protein</fullName>
    </submittedName>
</protein>
<name>W1XK16_9ZZZZ</name>
<proteinExistence type="predicted"/>
<feature type="non-terminal residue" evidence="1">
    <location>
        <position position="1"/>
    </location>
</feature>